<protein>
    <submittedName>
        <fullName evidence="1">Uncharacterized protein</fullName>
    </submittedName>
</protein>
<dbReference type="EMBL" id="JASPKZ010005287">
    <property type="protein sequence ID" value="KAJ9589039.1"/>
    <property type="molecule type" value="Genomic_DNA"/>
</dbReference>
<reference evidence="1" key="2">
    <citation type="submission" date="2023-05" db="EMBL/GenBank/DDBJ databases">
        <authorList>
            <person name="Fouks B."/>
        </authorList>
    </citation>
    <scope>NUCLEOTIDE SEQUENCE</scope>
    <source>
        <strain evidence="1">Stay&amp;Tobe</strain>
        <tissue evidence="1">Testes</tissue>
    </source>
</reference>
<organism evidence="1 2">
    <name type="scientific">Diploptera punctata</name>
    <name type="common">Pacific beetle cockroach</name>
    <dbReference type="NCBI Taxonomy" id="6984"/>
    <lineage>
        <taxon>Eukaryota</taxon>
        <taxon>Metazoa</taxon>
        <taxon>Ecdysozoa</taxon>
        <taxon>Arthropoda</taxon>
        <taxon>Hexapoda</taxon>
        <taxon>Insecta</taxon>
        <taxon>Pterygota</taxon>
        <taxon>Neoptera</taxon>
        <taxon>Polyneoptera</taxon>
        <taxon>Dictyoptera</taxon>
        <taxon>Blattodea</taxon>
        <taxon>Blaberoidea</taxon>
        <taxon>Blaberidae</taxon>
        <taxon>Diplopterinae</taxon>
        <taxon>Diploptera</taxon>
    </lineage>
</organism>
<feature type="non-terminal residue" evidence="1">
    <location>
        <position position="51"/>
    </location>
</feature>
<accession>A0AAD7ZY94</accession>
<proteinExistence type="predicted"/>
<gene>
    <name evidence="1" type="ORF">L9F63_017683</name>
</gene>
<evidence type="ECO:0000313" key="1">
    <source>
        <dbReference type="EMBL" id="KAJ9589039.1"/>
    </source>
</evidence>
<keyword evidence="2" id="KW-1185">Reference proteome</keyword>
<name>A0AAD7ZY94_DIPPU</name>
<feature type="non-terminal residue" evidence="1">
    <location>
        <position position="1"/>
    </location>
</feature>
<evidence type="ECO:0000313" key="2">
    <source>
        <dbReference type="Proteomes" id="UP001233999"/>
    </source>
</evidence>
<comment type="caution">
    <text evidence="1">The sequence shown here is derived from an EMBL/GenBank/DDBJ whole genome shotgun (WGS) entry which is preliminary data.</text>
</comment>
<dbReference type="Proteomes" id="UP001233999">
    <property type="component" value="Unassembled WGS sequence"/>
</dbReference>
<reference evidence="1" key="1">
    <citation type="journal article" date="2023" name="IScience">
        <title>Live-bearing cockroach genome reveals convergent evolutionary mechanisms linked to viviparity in insects and beyond.</title>
        <authorList>
            <person name="Fouks B."/>
            <person name="Harrison M.C."/>
            <person name="Mikhailova A.A."/>
            <person name="Marchal E."/>
            <person name="English S."/>
            <person name="Carruthers M."/>
            <person name="Jennings E.C."/>
            <person name="Chiamaka E.L."/>
            <person name="Frigard R.A."/>
            <person name="Pippel M."/>
            <person name="Attardo G.M."/>
            <person name="Benoit J.B."/>
            <person name="Bornberg-Bauer E."/>
            <person name="Tobe S.S."/>
        </authorList>
    </citation>
    <scope>NUCLEOTIDE SEQUENCE</scope>
    <source>
        <strain evidence="1">Stay&amp;Tobe</strain>
    </source>
</reference>
<sequence>NKVRSHDELKLSVTVKLKIISIVFNSQACRSTKTEWGCKIKKIEGTAILRE</sequence>
<dbReference type="AlphaFoldDB" id="A0AAD7ZY94"/>